<evidence type="ECO:0008006" key="2">
    <source>
        <dbReference type="Google" id="ProtNLM"/>
    </source>
</evidence>
<dbReference type="EMBL" id="CP001344">
    <property type="protein sequence ID" value="ACL42884.1"/>
    <property type="molecule type" value="Genomic_DNA"/>
</dbReference>
<protein>
    <recommendedName>
        <fullName evidence="2">DUF2442 domain-containing protein</fullName>
    </recommendedName>
</protein>
<evidence type="ECO:0000313" key="1">
    <source>
        <dbReference type="EMBL" id="ACL42884.1"/>
    </source>
</evidence>
<dbReference type="HOGENOM" id="CLU_153045_4_1_3"/>
<gene>
    <name evidence="1" type="ordered locus">Cyan7425_0492</name>
</gene>
<dbReference type="InterPro" id="IPR018841">
    <property type="entry name" value="DUF2442"/>
</dbReference>
<accession>B8HTW4</accession>
<reference evidence="1" key="1">
    <citation type="submission" date="2009-01" db="EMBL/GenBank/DDBJ databases">
        <title>Complete sequence of chromosome Cyanothece sp. PCC 7425.</title>
        <authorList>
            <consortium name="US DOE Joint Genome Institute"/>
            <person name="Lucas S."/>
            <person name="Copeland A."/>
            <person name="Lapidus A."/>
            <person name="Glavina del Rio T."/>
            <person name="Dalin E."/>
            <person name="Tice H."/>
            <person name="Bruce D."/>
            <person name="Goodwin L."/>
            <person name="Pitluck S."/>
            <person name="Sims D."/>
            <person name="Meineke L."/>
            <person name="Brettin T."/>
            <person name="Detter J.C."/>
            <person name="Han C."/>
            <person name="Larimer F."/>
            <person name="Land M."/>
            <person name="Hauser L."/>
            <person name="Kyrpides N."/>
            <person name="Ovchinnikova G."/>
            <person name="Liberton M."/>
            <person name="Stoeckel J."/>
            <person name="Banerjee A."/>
            <person name="Singh A."/>
            <person name="Page L."/>
            <person name="Sato H."/>
            <person name="Zhao L."/>
            <person name="Sherman L."/>
            <person name="Pakrasi H."/>
            <person name="Richardson P."/>
        </authorList>
    </citation>
    <scope>NUCLEOTIDE SEQUENCE</scope>
    <source>
        <strain evidence="1">PCC 7425</strain>
    </source>
</reference>
<dbReference type="SUPFAM" id="SSF143880">
    <property type="entry name" value="NE0471 N-terminal domain-like"/>
    <property type="match status" value="1"/>
</dbReference>
<organism evidence="1">
    <name type="scientific">Cyanothece sp. (strain PCC 7425 / ATCC 29141)</name>
    <dbReference type="NCBI Taxonomy" id="395961"/>
    <lineage>
        <taxon>Bacteria</taxon>
        <taxon>Bacillati</taxon>
        <taxon>Cyanobacteriota</taxon>
        <taxon>Cyanophyceae</taxon>
        <taxon>Gomontiellales</taxon>
        <taxon>Cyanothecaceae</taxon>
        <taxon>Cyanothece</taxon>
    </lineage>
</organism>
<dbReference type="AlphaFoldDB" id="B8HTW4"/>
<sequence>MFYGIIIRMYYFEMNPYLRDVKPLNDYALELWFENDEHRIFDVKPYLSKGIFTRLQDPAIFSSARVVAGSVEWAGELDLSYDTLYLESKPAEASNAA</sequence>
<dbReference type="InterPro" id="IPR036782">
    <property type="entry name" value="NE0471-like_N"/>
</dbReference>
<dbReference type="STRING" id="395961.Cyan7425_0492"/>
<name>B8HTW4_CYAP4</name>
<dbReference type="KEGG" id="cyn:Cyan7425_0492"/>
<proteinExistence type="predicted"/>
<dbReference type="eggNOG" id="COG1396">
    <property type="taxonomic scope" value="Bacteria"/>
</dbReference>
<dbReference type="Pfam" id="PF10387">
    <property type="entry name" value="DUF2442"/>
    <property type="match status" value="1"/>
</dbReference>
<dbReference type="Gene3D" id="3.30.2020.10">
    <property type="entry name" value="NE0471-like N-terminal domain"/>
    <property type="match status" value="1"/>
</dbReference>